<sequence length="179" mass="20308">MVVERAFGILKVRFRVLDADPFWSFKTEVDVVLACCVIHNFLRGKSSHEKYLNQKIDMYEEIAIVAGKDMARGDFFKSFADIELSNESGQGQPTSMTENGPSKSDSATSSVPRQHHKRTRGEDDTCDLQQISNQLEEVVSALKKFSINQLDVEKLYEEIMKMDDFEEAVCDAAFDHSVE</sequence>
<evidence type="ECO:0008006" key="4">
    <source>
        <dbReference type="Google" id="ProtNLM"/>
    </source>
</evidence>
<keyword evidence="3" id="KW-1185">Reference proteome</keyword>
<dbReference type="Proteomes" id="UP000596660">
    <property type="component" value="Unplaced"/>
</dbReference>
<evidence type="ECO:0000313" key="3">
    <source>
        <dbReference type="Proteomes" id="UP000596660"/>
    </source>
</evidence>
<organism evidence="2 3">
    <name type="scientific">Chenopodium quinoa</name>
    <name type="common">Quinoa</name>
    <dbReference type="NCBI Taxonomy" id="63459"/>
    <lineage>
        <taxon>Eukaryota</taxon>
        <taxon>Viridiplantae</taxon>
        <taxon>Streptophyta</taxon>
        <taxon>Embryophyta</taxon>
        <taxon>Tracheophyta</taxon>
        <taxon>Spermatophyta</taxon>
        <taxon>Magnoliopsida</taxon>
        <taxon>eudicotyledons</taxon>
        <taxon>Gunneridae</taxon>
        <taxon>Pentapetalae</taxon>
        <taxon>Caryophyllales</taxon>
        <taxon>Chenopodiaceae</taxon>
        <taxon>Chenopodioideae</taxon>
        <taxon>Atripliceae</taxon>
        <taxon>Chenopodium</taxon>
    </lineage>
</organism>
<feature type="compositionally biased region" description="Polar residues" evidence="1">
    <location>
        <begin position="86"/>
        <end position="112"/>
    </location>
</feature>
<feature type="region of interest" description="Disordered" evidence="1">
    <location>
        <begin position="86"/>
        <end position="125"/>
    </location>
</feature>
<protein>
    <recommendedName>
        <fullName evidence="4">DDE Tnp4 domain-containing protein</fullName>
    </recommendedName>
</protein>
<name>A0A803MAZ6_CHEQI</name>
<reference evidence="2" key="1">
    <citation type="journal article" date="2017" name="Nature">
        <title>The genome of Chenopodium quinoa.</title>
        <authorList>
            <person name="Jarvis D.E."/>
            <person name="Ho Y.S."/>
            <person name="Lightfoot D.J."/>
            <person name="Schmoeckel S.M."/>
            <person name="Li B."/>
            <person name="Borm T.J.A."/>
            <person name="Ohyanagi H."/>
            <person name="Mineta K."/>
            <person name="Michell C.T."/>
            <person name="Saber N."/>
            <person name="Kharbatia N.M."/>
            <person name="Rupper R.R."/>
            <person name="Sharp A.R."/>
            <person name="Dally N."/>
            <person name="Boughton B.A."/>
            <person name="Woo Y.H."/>
            <person name="Gao G."/>
            <person name="Schijlen E.G.W.M."/>
            <person name="Guo X."/>
            <person name="Momin A.A."/>
            <person name="Negrao S."/>
            <person name="Al-Babili S."/>
            <person name="Gehring C."/>
            <person name="Roessner U."/>
            <person name="Jung C."/>
            <person name="Murphy K."/>
            <person name="Arold S.T."/>
            <person name="Gojobori T."/>
            <person name="van der Linden C.G."/>
            <person name="van Loo E.N."/>
            <person name="Jellen E.N."/>
            <person name="Maughan P.J."/>
            <person name="Tester M."/>
        </authorList>
    </citation>
    <scope>NUCLEOTIDE SEQUENCE [LARGE SCALE GENOMIC DNA]</scope>
    <source>
        <strain evidence="2">cv. PI 614886</strain>
    </source>
</reference>
<dbReference type="AlphaFoldDB" id="A0A803MAZ6"/>
<dbReference type="PANTHER" id="PTHR46929">
    <property type="entry name" value="EXPRESSED PROTEIN"/>
    <property type="match status" value="1"/>
</dbReference>
<proteinExistence type="predicted"/>
<accession>A0A803MAZ6</accession>
<evidence type="ECO:0000313" key="2">
    <source>
        <dbReference type="EnsemblPlants" id="AUR62026263-RA:cds"/>
    </source>
</evidence>
<evidence type="ECO:0000256" key="1">
    <source>
        <dbReference type="SAM" id="MobiDB-lite"/>
    </source>
</evidence>
<dbReference type="EnsemblPlants" id="AUR62026263-RA">
    <property type="protein sequence ID" value="AUR62026263-RA:cds"/>
    <property type="gene ID" value="AUR62026263"/>
</dbReference>
<reference evidence="2" key="2">
    <citation type="submission" date="2021-03" db="UniProtKB">
        <authorList>
            <consortium name="EnsemblPlants"/>
        </authorList>
    </citation>
    <scope>IDENTIFICATION</scope>
</reference>
<dbReference type="PANTHER" id="PTHR46929:SF23">
    <property type="entry name" value="L10-INTERACTING MYB DOMAIN-CONTAINING PROTEIN-LIKE"/>
    <property type="match status" value="1"/>
</dbReference>
<dbReference type="Gramene" id="AUR62026263-RA">
    <property type="protein sequence ID" value="AUR62026263-RA:cds"/>
    <property type="gene ID" value="AUR62026263"/>
</dbReference>